<dbReference type="Proteomes" id="UP000270795">
    <property type="component" value="Unassembled WGS sequence"/>
</dbReference>
<reference evidence="5 6" key="1">
    <citation type="submission" date="2018-08" db="EMBL/GenBank/DDBJ databases">
        <title>Recombination of ecologically and evolutionarily significant loci maintains genetic cohesion in the Pseudomonas syringae species complex.</title>
        <authorList>
            <person name="Dillon M."/>
            <person name="Thakur S."/>
            <person name="Almeida R.N.D."/>
            <person name="Weir B.S."/>
            <person name="Guttman D.S."/>
        </authorList>
    </citation>
    <scope>NUCLEOTIDE SEQUENCE [LARGE SCALE GENOMIC DNA]</scope>
    <source>
        <strain evidence="5 6">ICMP 11899</strain>
    </source>
</reference>
<dbReference type="PROSITE" id="PS50987">
    <property type="entry name" value="HTH_ARSR_2"/>
    <property type="match status" value="1"/>
</dbReference>
<dbReference type="GO" id="GO:0003677">
    <property type="term" value="F:DNA binding"/>
    <property type="evidence" value="ECO:0007669"/>
    <property type="project" value="UniProtKB-KW"/>
</dbReference>
<dbReference type="PANTHER" id="PTHR33154:SF33">
    <property type="entry name" value="TRANSCRIPTIONAL REPRESSOR SDPR"/>
    <property type="match status" value="1"/>
</dbReference>
<dbReference type="InterPro" id="IPR001845">
    <property type="entry name" value="HTH_ArsR_DNA-bd_dom"/>
</dbReference>
<evidence type="ECO:0000256" key="1">
    <source>
        <dbReference type="ARBA" id="ARBA00023015"/>
    </source>
</evidence>
<dbReference type="InterPro" id="IPR036390">
    <property type="entry name" value="WH_DNA-bd_sf"/>
</dbReference>
<name>A0A3M6AMH5_PSESS</name>
<dbReference type="InterPro" id="IPR011991">
    <property type="entry name" value="ArsR-like_HTH"/>
</dbReference>
<organism evidence="5 6">
    <name type="scientific">Pseudomonas savastanoi</name>
    <name type="common">Pseudomonas syringae pv. savastanoi</name>
    <dbReference type="NCBI Taxonomy" id="29438"/>
    <lineage>
        <taxon>Bacteria</taxon>
        <taxon>Pseudomonadati</taxon>
        <taxon>Pseudomonadota</taxon>
        <taxon>Gammaproteobacteria</taxon>
        <taxon>Pseudomonadales</taxon>
        <taxon>Pseudomonadaceae</taxon>
        <taxon>Pseudomonas</taxon>
    </lineage>
</organism>
<keyword evidence="3" id="KW-0804">Transcription</keyword>
<evidence type="ECO:0000256" key="3">
    <source>
        <dbReference type="ARBA" id="ARBA00023163"/>
    </source>
</evidence>
<comment type="caution">
    <text evidence="5">The sequence shown here is derived from an EMBL/GenBank/DDBJ whole genome shotgun (WGS) entry which is preliminary data.</text>
</comment>
<accession>A0A3M6AMH5</accession>
<dbReference type="CDD" id="cd00090">
    <property type="entry name" value="HTH_ARSR"/>
    <property type="match status" value="1"/>
</dbReference>
<dbReference type="SMART" id="SM00418">
    <property type="entry name" value="HTH_ARSR"/>
    <property type="match status" value="1"/>
</dbReference>
<gene>
    <name evidence="5" type="ORF">ALP17_100010</name>
</gene>
<dbReference type="Pfam" id="PF01022">
    <property type="entry name" value="HTH_5"/>
    <property type="match status" value="1"/>
</dbReference>
<evidence type="ECO:0000313" key="5">
    <source>
        <dbReference type="EMBL" id="RMV20499.1"/>
    </source>
</evidence>
<dbReference type="Gene3D" id="1.10.10.10">
    <property type="entry name" value="Winged helix-like DNA-binding domain superfamily/Winged helix DNA-binding domain"/>
    <property type="match status" value="1"/>
</dbReference>
<dbReference type="InterPro" id="IPR051081">
    <property type="entry name" value="HTH_MetalResp_TranReg"/>
</dbReference>
<evidence type="ECO:0000256" key="2">
    <source>
        <dbReference type="ARBA" id="ARBA00023125"/>
    </source>
</evidence>
<dbReference type="EMBL" id="RBUM01000028">
    <property type="protein sequence ID" value="RMV20499.1"/>
    <property type="molecule type" value="Genomic_DNA"/>
</dbReference>
<protein>
    <submittedName>
        <fullName evidence="5">ArsR family transcriptional regulator</fullName>
    </submittedName>
</protein>
<evidence type="ECO:0000259" key="4">
    <source>
        <dbReference type="PROSITE" id="PS50987"/>
    </source>
</evidence>
<sequence>MHIAKYRYKVRPIAIYRYTACENDMPIDLDDIIKALAHPVRREILTWLKDPRASFPAQQYSIEHGVCAGQIDQRAGLSQSTVSAHLATLQRAGLISSKKVGQWHFFRRNEEVIQAFVQALVEELNNPT</sequence>
<dbReference type="NCBIfam" id="NF033788">
    <property type="entry name" value="HTH_metalloreg"/>
    <property type="match status" value="1"/>
</dbReference>
<dbReference type="SUPFAM" id="SSF46785">
    <property type="entry name" value="Winged helix' DNA-binding domain"/>
    <property type="match status" value="1"/>
</dbReference>
<dbReference type="AlphaFoldDB" id="A0A3M6AMH5"/>
<keyword evidence="1" id="KW-0805">Transcription regulation</keyword>
<keyword evidence="2" id="KW-0238">DNA-binding</keyword>
<dbReference type="InterPro" id="IPR036388">
    <property type="entry name" value="WH-like_DNA-bd_sf"/>
</dbReference>
<evidence type="ECO:0000313" key="6">
    <source>
        <dbReference type="Proteomes" id="UP000270795"/>
    </source>
</evidence>
<proteinExistence type="predicted"/>
<feature type="domain" description="HTH arsR-type" evidence="4">
    <location>
        <begin position="21"/>
        <end position="128"/>
    </location>
</feature>
<dbReference type="PANTHER" id="PTHR33154">
    <property type="entry name" value="TRANSCRIPTIONAL REGULATOR, ARSR FAMILY"/>
    <property type="match status" value="1"/>
</dbReference>
<dbReference type="GO" id="GO:0003700">
    <property type="term" value="F:DNA-binding transcription factor activity"/>
    <property type="evidence" value="ECO:0007669"/>
    <property type="project" value="InterPro"/>
</dbReference>